<gene>
    <name evidence="3" type="ORF">BXY53_1511</name>
</gene>
<dbReference type="Pfam" id="PF13462">
    <property type="entry name" value="Thioredoxin_4"/>
    <property type="match status" value="1"/>
</dbReference>
<protein>
    <submittedName>
        <fullName evidence="3">Protein-disulfide isomerase</fullName>
    </submittedName>
</protein>
<evidence type="ECO:0000313" key="3">
    <source>
        <dbReference type="EMBL" id="RIA56405.1"/>
    </source>
</evidence>
<dbReference type="PROSITE" id="PS51257">
    <property type="entry name" value="PROKAR_LIPOPROTEIN"/>
    <property type="match status" value="1"/>
</dbReference>
<dbReference type="GO" id="GO:0016853">
    <property type="term" value="F:isomerase activity"/>
    <property type="evidence" value="ECO:0007669"/>
    <property type="project" value="UniProtKB-KW"/>
</dbReference>
<keyword evidence="3" id="KW-0413">Isomerase</keyword>
<dbReference type="EMBL" id="QXDF01000001">
    <property type="protein sequence ID" value="RIA56405.1"/>
    <property type="molecule type" value="Genomic_DNA"/>
</dbReference>
<dbReference type="PANTHER" id="PTHR13887">
    <property type="entry name" value="GLUTATHIONE S-TRANSFERASE KAPPA"/>
    <property type="match status" value="1"/>
</dbReference>
<dbReference type="OrthoDB" id="8478320at2"/>
<sequence length="235" mass="25684">MIGSRMLLGGAPRVVSTLAVLGFAAFLTACAGGQVSQPQTLEAMIAAGGGPTLEMLKKPGPLPERTMGNPDAPVTVIEYASLTCPYCRRFHADVFPRFKRNYIDTGKVHFIYREFPIGRSAGTAAIAARCVADEHYFAANWKFLAEQRKWVSQEVRPDAIYKIVQEFGLDRAAFDTCLENQTIIDGLKQVKERGRDLGVSATPTIFVNTEKRRGGVSYEDLVKLIEAANEAAPQG</sequence>
<dbReference type="RefSeq" id="WP_119061199.1">
    <property type="nucleotide sequence ID" value="NZ_QXDF01000001.1"/>
</dbReference>
<feature type="domain" description="Thioredoxin-like fold" evidence="2">
    <location>
        <begin position="64"/>
        <end position="227"/>
    </location>
</feature>
<dbReference type="SUPFAM" id="SSF52833">
    <property type="entry name" value="Thioredoxin-like"/>
    <property type="match status" value="1"/>
</dbReference>
<reference evidence="3 4" key="1">
    <citation type="submission" date="2018-08" db="EMBL/GenBank/DDBJ databases">
        <title>Genomic Encyclopedia of Archaeal and Bacterial Type Strains, Phase II (KMG-II): from individual species to whole genera.</title>
        <authorList>
            <person name="Goeker M."/>
        </authorList>
    </citation>
    <scope>NUCLEOTIDE SEQUENCE [LARGE SCALE GENOMIC DNA]</scope>
    <source>
        <strain evidence="3 4">DSM 5002</strain>
    </source>
</reference>
<keyword evidence="4" id="KW-1185">Reference proteome</keyword>
<name>A0A397Q9B5_9HYPH</name>
<dbReference type="InterPro" id="IPR012336">
    <property type="entry name" value="Thioredoxin-like_fold"/>
</dbReference>
<dbReference type="Proteomes" id="UP000266273">
    <property type="component" value="Unassembled WGS sequence"/>
</dbReference>
<dbReference type="AlphaFoldDB" id="A0A397Q9B5"/>
<evidence type="ECO:0000256" key="1">
    <source>
        <dbReference type="ARBA" id="ARBA00005791"/>
    </source>
</evidence>
<dbReference type="Gene3D" id="3.40.30.10">
    <property type="entry name" value="Glutaredoxin"/>
    <property type="match status" value="1"/>
</dbReference>
<organism evidence="3 4">
    <name type="scientific">Dichotomicrobium thermohalophilum</name>
    <dbReference type="NCBI Taxonomy" id="933063"/>
    <lineage>
        <taxon>Bacteria</taxon>
        <taxon>Pseudomonadati</taxon>
        <taxon>Pseudomonadota</taxon>
        <taxon>Alphaproteobacteria</taxon>
        <taxon>Hyphomicrobiales</taxon>
        <taxon>Hyphomicrobiaceae</taxon>
        <taxon>Dichotomicrobium</taxon>
    </lineage>
</organism>
<dbReference type="InterPro" id="IPR036249">
    <property type="entry name" value="Thioredoxin-like_sf"/>
</dbReference>
<proteinExistence type="inferred from homology"/>
<accession>A0A397Q9B5</accession>
<dbReference type="PANTHER" id="PTHR13887:SF56">
    <property type="entry name" value="THIOREDOXIN-LIKE REDUCTASE RV2466C"/>
    <property type="match status" value="1"/>
</dbReference>
<evidence type="ECO:0000313" key="4">
    <source>
        <dbReference type="Proteomes" id="UP000266273"/>
    </source>
</evidence>
<comment type="similarity">
    <text evidence="1">Belongs to the thioredoxin family. DsbA subfamily.</text>
</comment>
<evidence type="ECO:0000259" key="2">
    <source>
        <dbReference type="Pfam" id="PF13462"/>
    </source>
</evidence>
<comment type="caution">
    <text evidence="3">The sequence shown here is derived from an EMBL/GenBank/DDBJ whole genome shotgun (WGS) entry which is preliminary data.</text>
</comment>